<comment type="subcellular location">
    <subcellularLocation>
        <location evidence="2">Cell inner membrane</location>
        <topology evidence="2">Multi-pass membrane protein</topology>
    </subcellularLocation>
</comment>
<dbReference type="SMART" id="SM00086">
    <property type="entry name" value="PAC"/>
    <property type="match status" value="4"/>
</dbReference>
<dbReference type="InterPro" id="IPR013656">
    <property type="entry name" value="PAS_4"/>
</dbReference>
<evidence type="ECO:0000256" key="3">
    <source>
        <dbReference type="ARBA" id="ARBA00012438"/>
    </source>
</evidence>
<dbReference type="EC" id="2.7.13.3" evidence="3"/>
<dbReference type="Pfam" id="PF08448">
    <property type="entry name" value="PAS_4"/>
    <property type="match status" value="1"/>
</dbReference>
<dbReference type="Gene3D" id="3.30.450.20">
    <property type="entry name" value="PAS domain"/>
    <property type="match status" value="4"/>
</dbReference>
<dbReference type="PROSITE" id="PS50113">
    <property type="entry name" value="PAC"/>
    <property type="match status" value="3"/>
</dbReference>
<dbReference type="FunFam" id="3.30.565.10:FF:000006">
    <property type="entry name" value="Sensor histidine kinase WalK"/>
    <property type="match status" value="1"/>
</dbReference>
<evidence type="ECO:0000256" key="6">
    <source>
        <dbReference type="ARBA" id="ARBA00022777"/>
    </source>
</evidence>
<dbReference type="FunFam" id="1.10.287.130:FF:000070">
    <property type="entry name" value="Histidine kinase sensor protein"/>
    <property type="match status" value="1"/>
</dbReference>
<dbReference type="Pfam" id="PF08447">
    <property type="entry name" value="PAS_3"/>
    <property type="match status" value="2"/>
</dbReference>
<evidence type="ECO:0000259" key="12">
    <source>
        <dbReference type="PROSITE" id="PS50885"/>
    </source>
</evidence>
<dbReference type="SUPFAM" id="SSF47384">
    <property type="entry name" value="Homodimeric domain of signal transducing histidine kinase"/>
    <property type="match status" value="1"/>
</dbReference>
<dbReference type="InterPro" id="IPR000014">
    <property type="entry name" value="PAS"/>
</dbReference>
<dbReference type="InterPro" id="IPR035965">
    <property type="entry name" value="PAS-like_dom_sf"/>
</dbReference>
<comment type="catalytic activity">
    <reaction evidence="1">
        <text>ATP + protein L-histidine = ADP + protein N-phospho-L-histidine.</text>
        <dbReference type="EC" id="2.7.13.3"/>
    </reaction>
</comment>
<gene>
    <name evidence="13" type="ORF">I8J34_03060</name>
</gene>
<dbReference type="Gene3D" id="3.30.565.10">
    <property type="entry name" value="Histidine kinase-like ATPase, C-terminal domain"/>
    <property type="match status" value="1"/>
</dbReference>
<dbReference type="CDD" id="cd06225">
    <property type="entry name" value="HAMP"/>
    <property type="match status" value="1"/>
</dbReference>
<dbReference type="AlphaFoldDB" id="A0A944H6F9"/>
<dbReference type="RefSeq" id="WP_214359906.1">
    <property type="nucleotide sequence ID" value="NZ_JAEKFT010000003.1"/>
</dbReference>
<organism evidence="13 14">
    <name type="scientific">Denitromonas iodatirespirans</name>
    <dbReference type="NCBI Taxonomy" id="2795389"/>
    <lineage>
        <taxon>Bacteria</taxon>
        <taxon>Pseudomonadati</taxon>
        <taxon>Pseudomonadota</taxon>
        <taxon>Betaproteobacteria</taxon>
        <taxon>Rhodocyclales</taxon>
        <taxon>Zoogloeaceae</taxon>
        <taxon>Denitromonas</taxon>
    </lineage>
</organism>
<feature type="domain" description="PAS" evidence="10">
    <location>
        <begin position="352"/>
        <end position="424"/>
    </location>
</feature>
<reference evidence="14" key="1">
    <citation type="journal article" date="2022" name="ISME J.">
        <title>Genetic and phylogenetic analysis of dissimilatory iodate-reducing bacteria identifies potential niches across the world's oceans.</title>
        <authorList>
            <person name="Reyes-Umana V."/>
            <person name="Henning Z."/>
            <person name="Lee K."/>
            <person name="Barnum T.P."/>
            <person name="Coates J.D."/>
        </authorList>
    </citation>
    <scope>NUCLEOTIDE SEQUENCE [LARGE SCALE GENOMIC DNA]</scope>
    <source>
        <strain evidence="14">IR12</strain>
    </source>
</reference>
<keyword evidence="7" id="KW-0175">Coiled coil</keyword>
<dbReference type="InterPro" id="IPR005467">
    <property type="entry name" value="His_kinase_dom"/>
</dbReference>
<evidence type="ECO:0000259" key="11">
    <source>
        <dbReference type="PROSITE" id="PS50113"/>
    </source>
</evidence>
<dbReference type="CDD" id="cd00130">
    <property type="entry name" value="PAS"/>
    <property type="match status" value="4"/>
</dbReference>
<dbReference type="SUPFAM" id="SSF55874">
    <property type="entry name" value="ATPase domain of HSP90 chaperone/DNA topoisomerase II/histidine kinase"/>
    <property type="match status" value="1"/>
</dbReference>
<dbReference type="InterPro" id="IPR036097">
    <property type="entry name" value="HisK_dim/P_sf"/>
</dbReference>
<keyword evidence="8" id="KW-1133">Transmembrane helix</keyword>
<dbReference type="PROSITE" id="PS50109">
    <property type="entry name" value="HIS_KIN"/>
    <property type="match status" value="1"/>
</dbReference>
<name>A0A944H6F9_DENI1</name>
<evidence type="ECO:0000256" key="8">
    <source>
        <dbReference type="SAM" id="Phobius"/>
    </source>
</evidence>
<feature type="domain" description="PAS" evidence="10">
    <location>
        <begin position="598"/>
        <end position="661"/>
    </location>
</feature>
<feature type="transmembrane region" description="Helical" evidence="8">
    <location>
        <begin position="12"/>
        <end position="35"/>
    </location>
</feature>
<evidence type="ECO:0000256" key="7">
    <source>
        <dbReference type="SAM" id="Coils"/>
    </source>
</evidence>
<dbReference type="PANTHER" id="PTHR43304:SF1">
    <property type="entry name" value="PAC DOMAIN-CONTAINING PROTEIN"/>
    <property type="match status" value="1"/>
</dbReference>
<sequence>MTRPWQTPVGLRASLIALVVAVQALAMLGMLFAAWQLLGPVTPQSAPPELPTSLARLLSALGPTQPSPALSAGAERCVAEFHLQRLEITDTAGRVLARAERSTPAAIASAPDGRVALDLGGRPAGTASYWLARDLPTVDREHHIQRLAMIAGLALLLSALLIAVLTRGLSRRLQRLRDAGQRFAKGHLSTRIQDERQDELGELGRSFDRMAEQLAQQFKRLRAKDARLSLVIEGTSDGIWDWDLLANEVYFSPRFRKLLGYADEAEFRRGFFFSTALHPDDRDRVLSAQYAHLEHRTPFDEAYRLRCRDGNYRWFRGRGQARWNKDGKADRYAGSITDIEAQKQSEAARRESEERLYYAIRGSSDGIWDWNLRLDRYYMSPRYKQLLGYRDDELSNHRSQFLALIHPQDLERVETAVAEHFATRQTYDVTCRLRHKDGEYRWFRSRGEAVWNEAGEVVRFAGASSDITEQRQAQESIRALLAEKQAILDNVPVGIVFVDHQRIANANQRFSEWFATPERPIVGASLASFGVHEEAPPQRARELQLKRQDGEQRWFYVTSRPIKPEAPDAGALWIFADTTALKTTSAALRDAHDLSDAVIKSLPGVFFLLEASGRIVRWNRNLETVTATPPERMEDLIIRSLCHPDDRLNFQGALTQALRNTQATVEARLSTAEGKAAPHVFTIIKVDLHGVSHLVGVGVDISERQAAEREIRALNTALETRVRERTAELSAANDELESFSYSVSHDLSAPLRGIDGFSRMLEEDYRPQLDQNALDYLQRIRSATQRMQQLIDDLLKLSKVTRDQMRRASFNLTDLVRDIETELRDEYLEHPVSLTVPDTLPVRGDRNLLRIMMSNLMRNAWKFSTRNPSPAVTIGCLQQDGETVYFVQDNGAGFDMRYAGKLFCAFQRLHRDTDYPGTGIGLATVSRIVHRHGGRVWADAQVDRGASFFFTLG</sequence>
<evidence type="ECO:0000313" key="14">
    <source>
        <dbReference type="Proteomes" id="UP000694660"/>
    </source>
</evidence>
<dbReference type="NCBIfam" id="TIGR00229">
    <property type="entry name" value="sensory_box"/>
    <property type="match status" value="3"/>
</dbReference>
<dbReference type="InterPro" id="IPR003594">
    <property type="entry name" value="HATPase_dom"/>
</dbReference>
<dbReference type="InterPro" id="IPR052162">
    <property type="entry name" value="Sensor_kinase/Photoreceptor"/>
</dbReference>
<dbReference type="SMART" id="SM00091">
    <property type="entry name" value="PAS"/>
    <property type="match status" value="4"/>
</dbReference>
<keyword evidence="8" id="KW-0812">Transmembrane</keyword>
<dbReference type="InterPro" id="IPR004358">
    <property type="entry name" value="Sig_transdc_His_kin-like_C"/>
</dbReference>
<keyword evidence="14" id="KW-1185">Reference proteome</keyword>
<evidence type="ECO:0000256" key="4">
    <source>
        <dbReference type="ARBA" id="ARBA00022553"/>
    </source>
</evidence>
<dbReference type="Gene3D" id="1.10.287.130">
    <property type="match status" value="1"/>
</dbReference>
<dbReference type="SUPFAM" id="SSF55785">
    <property type="entry name" value="PYP-like sensor domain (PAS domain)"/>
    <property type="match status" value="4"/>
</dbReference>
<feature type="domain" description="PAC" evidence="11">
    <location>
        <begin position="539"/>
        <end position="590"/>
    </location>
</feature>
<feature type="coiled-coil region" evidence="7">
    <location>
        <begin position="704"/>
        <end position="735"/>
    </location>
</feature>
<evidence type="ECO:0000256" key="1">
    <source>
        <dbReference type="ARBA" id="ARBA00000085"/>
    </source>
</evidence>
<feature type="domain" description="PAC" evidence="11">
    <location>
        <begin position="299"/>
        <end position="351"/>
    </location>
</feature>
<evidence type="ECO:0000313" key="13">
    <source>
        <dbReference type="EMBL" id="MBT0960144.1"/>
    </source>
</evidence>
<proteinExistence type="predicted"/>
<dbReference type="GO" id="GO:0005886">
    <property type="term" value="C:plasma membrane"/>
    <property type="evidence" value="ECO:0007669"/>
    <property type="project" value="UniProtKB-SubCell"/>
</dbReference>
<dbReference type="InterPro" id="IPR036890">
    <property type="entry name" value="HATPase_C_sf"/>
</dbReference>
<dbReference type="SUPFAM" id="SSF158472">
    <property type="entry name" value="HAMP domain-like"/>
    <property type="match status" value="1"/>
</dbReference>
<keyword evidence="8" id="KW-0472">Membrane</keyword>
<feature type="domain" description="HAMP" evidence="12">
    <location>
        <begin position="167"/>
        <end position="219"/>
    </location>
</feature>
<evidence type="ECO:0000256" key="2">
    <source>
        <dbReference type="ARBA" id="ARBA00004429"/>
    </source>
</evidence>
<evidence type="ECO:0000259" key="9">
    <source>
        <dbReference type="PROSITE" id="PS50109"/>
    </source>
</evidence>
<keyword evidence="6" id="KW-0418">Kinase</keyword>
<dbReference type="InterPro" id="IPR001610">
    <property type="entry name" value="PAC"/>
</dbReference>
<feature type="domain" description="PAC" evidence="11">
    <location>
        <begin position="427"/>
        <end position="479"/>
    </location>
</feature>
<keyword evidence="5" id="KW-0808">Transferase</keyword>
<dbReference type="SMART" id="SM00387">
    <property type="entry name" value="HATPase_c"/>
    <property type="match status" value="1"/>
</dbReference>
<protein>
    <recommendedName>
        <fullName evidence="3">histidine kinase</fullName>
        <ecNumber evidence="3">2.7.13.3</ecNumber>
    </recommendedName>
</protein>
<keyword evidence="4" id="KW-0597">Phosphoprotein</keyword>
<dbReference type="EMBL" id="JAEKFT010000003">
    <property type="protein sequence ID" value="MBT0960144.1"/>
    <property type="molecule type" value="Genomic_DNA"/>
</dbReference>
<dbReference type="SMART" id="SM00304">
    <property type="entry name" value="HAMP"/>
    <property type="match status" value="1"/>
</dbReference>
<dbReference type="GO" id="GO:0000155">
    <property type="term" value="F:phosphorelay sensor kinase activity"/>
    <property type="evidence" value="ECO:0007669"/>
    <property type="project" value="InterPro"/>
</dbReference>
<feature type="transmembrane region" description="Helical" evidence="8">
    <location>
        <begin position="144"/>
        <end position="165"/>
    </location>
</feature>
<dbReference type="Gene3D" id="6.10.340.10">
    <property type="match status" value="1"/>
</dbReference>
<dbReference type="Pfam" id="PF00512">
    <property type="entry name" value="HisKA"/>
    <property type="match status" value="1"/>
</dbReference>
<dbReference type="SMART" id="SM00388">
    <property type="entry name" value="HisKA"/>
    <property type="match status" value="1"/>
</dbReference>
<dbReference type="Pfam" id="PF02518">
    <property type="entry name" value="HATPase_c"/>
    <property type="match status" value="1"/>
</dbReference>
<dbReference type="PRINTS" id="PR00344">
    <property type="entry name" value="BCTRLSENSOR"/>
</dbReference>
<comment type="caution">
    <text evidence="13">The sequence shown here is derived from an EMBL/GenBank/DDBJ whole genome shotgun (WGS) entry which is preliminary data.</text>
</comment>
<dbReference type="Pfam" id="PF00672">
    <property type="entry name" value="HAMP"/>
    <property type="match status" value="1"/>
</dbReference>
<dbReference type="Pfam" id="PF13188">
    <property type="entry name" value="PAS_8"/>
    <property type="match status" value="1"/>
</dbReference>
<dbReference type="PROSITE" id="PS50885">
    <property type="entry name" value="HAMP"/>
    <property type="match status" value="1"/>
</dbReference>
<evidence type="ECO:0000256" key="5">
    <source>
        <dbReference type="ARBA" id="ARBA00022679"/>
    </source>
</evidence>
<dbReference type="InterPro" id="IPR013655">
    <property type="entry name" value="PAS_fold_3"/>
</dbReference>
<dbReference type="InterPro" id="IPR000700">
    <property type="entry name" value="PAS-assoc_C"/>
</dbReference>
<feature type="domain" description="Histidine kinase" evidence="9">
    <location>
        <begin position="742"/>
        <end position="953"/>
    </location>
</feature>
<dbReference type="Proteomes" id="UP000694660">
    <property type="component" value="Unassembled WGS sequence"/>
</dbReference>
<dbReference type="PROSITE" id="PS50112">
    <property type="entry name" value="PAS"/>
    <property type="match status" value="3"/>
</dbReference>
<accession>A0A944H6F9</accession>
<dbReference type="InterPro" id="IPR003660">
    <property type="entry name" value="HAMP_dom"/>
</dbReference>
<dbReference type="InterPro" id="IPR003661">
    <property type="entry name" value="HisK_dim/P_dom"/>
</dbReference>
<evidence type="ECO:0000259" key="10">
    <source>
        <dbReference type="PROSITE" id="PS50112"/>
    </source>
</evidence>
<dbReference type="CDD" id="cd00082">
    <property type="entry name" value="HisKA"/>
    <property type="match status" value="1"/>
</dbReference>
<feature type="domain" description="PAS" evidence="10">
    <location>
        <begin position="224"/>
        <end position="296"/>
    </location>
</feature>
<dbReference type="PANTHER" id="PTHR43304">
    <property type="entry name" value="PHYTOCHROME-LIKE PROTEIN CPH1"/>
    <property type="match status" value="1"/>
</dbReference>